<organism evidence="1 2">
    <name type="scientific">Paramuricea clavata</name>
    <name type="common">Red gorgonian</name>
    <name type="synonym">Violescent sea-whip</name>
    <dbReference type="NCBI Taxonomy" id="317549"/>
    <lineage>
        <taxon>Eukaryota</taxon>
        <taxon>Metazoa</taxon>
        <taxon>Cnidaria</taxon>
        <taxon>Anthozoa</taxon>
        <taxon>Octocorallia</taxon>
        <taxon>Malacalcyonacea</taxon>
        <taxon>Plexauridae</taxon>
        <taxon>Paramuricea</taxon>
    </lineage>
</organism>
<reference evidence="1" key="1">
    <citation type="submission" date="2020-04" db="EMBL/GenBank/DDBJ databases">
        <authorList>
            <person name="Alioto T."/>
            <person name="Alioto T."/>
            <person name="Gomez Garrido J."/>
        </authorList>
    </citation>
    <scope>NUCLEOTIDE SEQUENCE</scope>
    <source>
        <strain evidence="1">A484AB</strain>
    </source>
</reference>
<gene>
    <name evidence="1" type="ORF">PACLA_8A044261</name>
</gene>
<dbReference type="Proteomes" id="UP001152795">
    <property type="component" value="Unassembled WGS sequence"/>
</dbReference>
<accession>A0A6S7KKM4</accession>
<dbReference type="EMBL" id="CACRXK020030695">
    <property type="protein sequence ID" value="CAB4042730.1"/>
    <property type="molecule type" value="Genomic_DNA"/>
</dbReference>
<name>A0A6S7KKM4_PARCT</name>
<sequence length="129" mass="14897">MKCLIMEKMNLVDNGEDMREVTNSNLDCHRTLQELLPKSLASLDMTEMRKYAKLYIVNEYNGDICTDGVEIADYTADFMDEIESFRWCFGNQLKRMLSVSEELYLLKDVNLNIGVVYSSGHSYKEISSL</sequence>
<keyword evidence="2" id="KW-1185">Reference proteome</keyword>
<evidence type="ECO:0000313" key="2">
    <source>
        <dbReference type="Proteomes" id="UP001152795"/>
    </source>
</evidence>
<evidence type="ECO:0000313" key="1">
    <source>
        <dbReference type="EMBL" id="CAB4042730.1"/>
    </source>
</evidence>
<protein>
    <submittedName>
        <fullName evidence="1">Uncharacterized protein</fullName>
    </submittedName>
</protein>
<proteinExistence type="predicted"/>
<dbReference type="AlphaFoldDB" id="A0A6S7KKM4"/>
<comment type="caution">
    <text evidence="1">The sequence shown here is derived from an EMBL/GenBank/DDBJ whole genome shotgun (WGS) entry which is preliminary data.</text>
</comment>
<feature type="non-terminal residue" evidence="1">
    <location>
        <position position="1"/>
    </location>
</feature>